<dbReference type="EMBL" id="CP001032">
    <property type="protein sequence ID" value="ACB75115.1"/>
    <property type="molecule type" value="Genomic_DNA"/>
</dbReference>
<keyword evidence="4" id="KW-1185">Reference proteome</keyword>
<dbReference type="HOGENOM" id="CLU_090614_0_0_0"/>
<gene>
    <name evidence="3" type="ordered locus">Oter_1832</name>
</gene>
<dbReference type="eggNOG" id="COG3595">
    <property type="taxonomic scope" value="Bacteria"/>
</dbReference>
<sequence length="254" mass="27130">MHLRLFALLASTLLVAASVRADSYSFKEPFTKSGPFSPTGTLTVHNINGKITVRTWDKQEIQIEGEKSAKTEEELQMIDLTIDVSESRADLKVKLPKRKDGWFGGNTIRAAVSFTITVPATATLESVSTVNSSVDIENVQGPVHAESVNGNVHASNLGSSAKLETVNGSIRADFTAVPAGQELDFETVNGGVKVRLPADAGFKLRASVVNGHVDCDFPIQLSSRGRRSLHGTVGDGRASVKAESVNGSISIEKR</sequence>
<reference evidence="3 4" key="1">
    <citation type="journal article" date="2011" name="J. Bacteriol.">
        <title>Genome sequence of the verrucomicrobium Opitutus terrae PB90-1, an abundant inhabitant of rice paddy soil ecosystems.</title>
        <authorList>
            <person name="van Passel M.W."/>
            <person name="Kant R."/>
            <person name="Palva A."/>
            <person name="Copeland A."/>
            <person name="Lucas S."/>
            <person name="Lapidus A."/>
            <person name="Glavina del Rio T."/>
            <person name="Pitluck S."/>
            <person name="Goltsman E."/>
            <person name="Clum A."/>
            <person name="Sun H."/>
            <person name="Schmutz J."/>
            <person name="Larimer F.W."/>
            <person name="Land M.L."/>
            <person name="Hauser L."/>
            <person name="Kyrpides N."/>
            <person name="Mikhailova N."/>
            <person name="Richardson P.P."/>
            <person name="Janssen P.H."/>
            <person name="de Vos W.M."/>
            <person name="Smidt H."/>
        </authorList>
    </citation>
    <scope>NUCLEOTIDE SEQUENCE [LARGE SCALE GENOMIC DNA]</scope>
    <source>
        <strain evidence="4">DSM 11246 / JCM 15787 / PB90-1</strain>
    </source>
</reference>
<dbReference type="OrthoDB" id="2240743at2"/>
<dbReference type="KEGG" id="ote:Oter_1832"/>
<accession>B1ZX04</accession>
<evidence type="ECO:0000313" key="3">
    <source>
        <dbReference type="EMBL" id="ACB75115.1"/>
    </source>
</evidence>
<feature type="signal peptide" evidence="1">
    <location>
        <begin position="1"/>
        <end position="21"/>
    </location>
</feature>
<dbReference type="AlphaFoldDB" id="B1ZX04"/>
<protein>
    <recommendedName>
        <fullName evidence="2">DUF4097 domain-containing protein</fullName>
    </recommendedName>
</protein>
<name>B1ZX04_OPITP</name>
<organism evidence="3 4">
    <name type="scientific">Opitutus terrae (strain DSM 11246 / JCM 15787 / PB90-1)</name>
    <dbReference type="NCBI Taxonomy" id="452637"/>
    <lineage>
        <taxon>Bacteria</taxon>
        <taxon>Pseudomonadati</taxon>
        <taxon>Verrucomicrobiota</taxon>
        <taxon>Opitutia</taxon>
        <taxon>Opitutales</taxon>
        <taxon>Opitutaceae</taxon>
        <taxon>Opitutus</taxon>
    </lineage>
</organism>
<dbReference type="STRING" id="452637.Oter_1832"/>
<evidence type="ECO:0000259" key="2">
    <source>
        <dbReference type="Pfam" id="PF13349"/>
    </source>
</evidence>
<dbReference type="Proteomes" id="UP000007013">
    <property type="component" value="Chromosome"/>
</dbReference>
<feature type="chain" id="PRO_5002774536" description="DUF4097 domain-containing protein" evidence="1">
    <location>
        <begin position="22"/>
        <end position="254"/>
    </location>
</feature>
<proteinExistence type="predicted"/>
<keyword evidence="1" id="KW-0732">Signal</keyword>
<dbReference type="InterPro" id="IPR025164">
    <property type="entry name" value="Toastrack_DUF4097"/>
</dbReference>
<evidence type="ECO:0000256" key="1">
    <source>
        <dbReference type="SAM" id="SignalP"/>
    </source>
</evidence>
<dbReference type="RefSeq" id="WP_012374652.1">
    <property type="nucleotide sequence ID" value="NC_010571.1"/>
</dbReference>
<dbReference type="Pfam" id="PF13349">
    <property type="entry name" value="DUF4097"/>
    <property type="match status" value="1"/>
</dbReference>
<evidence type="ECO:0000313" key="4">
    <source>
        <dbReference type="Proteomes" id="UP000007013"/>
    </source>
</evidence>
<feature type="domain" description="DUF4097" evidence="2">
    <location>
        <begin position="147"/>
        <end position="252"/>
    </location>
</feature>